<comment type="subcellular location">
    <subcellularLocation>
        <location evidence="1">Nucleus</location>
    </subcellularLocation>
</comment>
<dbReference type="GO" id="GO:0044773">
    <property type="term" value="P:mitotic DNA damage checkpoint signaling"/>
    <property type="evidence" value="ECO:0007669"/>
    <property type="project" value="TreeGrafter"/>
</dbReference>
<feature type="compositionally biased region" description="Acidic residues" evidence="6">
    <location>
        <begin position="334"/>
        <end position="350"/>
    </location>
</feature>
<feature type="compositionally biased region" description="Low complexity" evidence="6">
    <location>
        <begin position="77"/>
        <end position="89"/>
    </location>
</feature>
<feature type="compositionally biased region" description="Basic and acidic residues" evidence="6">
    <location>
        <begin position="322"/>
        <end position="333"/>
    </location>
</feature>
<feature type="region of interest" description="Disordered" evidence="6">
    <location>
        <begin position="74"/>
        <end position="231"/>
    </location>
</feature>
<gene>
    <name evidence="8" type="ORF">BCR36DRAFT_408438</name>
</gene>
<organism evidence="8 9">
    <name type="scientific">Piromyces finnis</name>
    <dbReference type="NCBI Taxonomy" id="1754191"/>
    <lineage>
        <taxon>Eukaryota</taxon>
        <taxon>Fungi</taxon>
        <taxon>Fungi incertae sedis</taxon>
        <taxon>Chytridiomycota</taxon>
        <taxon>Chytridiomycota incertae sedis</taxon>
        <taxon>Neocallimastigomycetes</taxon>
        <taxon>Neocallimastigales</taxon>
        <taxon>Neocallimastigaceae</taxon>
        <taxon>Piromyces</taxon>
    </lineage>
</organism>
<dbReference type="GO" id="GO:0033260">
    <property type="term" value="P:nuclear DNA replication"/>
    <property type="evidence" value="ECO:0007669"/>
    <property type="project" value="TreeGrafter"/>
</dbReference>
<dbReference type="InterPro" id="IPR013087">
    <property type="entry name" value="Znf_C2H2_type"/>
</dbReference>
<keyword evidence="2" id="KW-0479">Metal-binding</keyword>
<dbReference type="EMBL" id="MCFH01000002">
    <property type="protein sequence ID" value="ORX60079.1"/>
    <property type="molecule type" value="Genomic_DNA"/>
</dbReference>
<name>A0A1Y1VMS6_9FUNG</name>
<comment type="caution">
    <text evidence="8">The sequence shown here is derived from an EMBL/GenBank/DDBJ whole genome shotgun (WGS) entry which is preliminary data.</text>
</comment>
<dbReference type="OrthoDB" id="77607at2759"/>
<feature type="domain" description="C2H2-type" evidence="7">
    <location>
        <begin position="39"/>
        <end position="61"/>
    </location>
</feature>
<evidence type="ECO:0000313" key="9">
    <source>
        <dbReference type="Proteomes" id="UP000193719"/>
    </source>
</evidence>
<evidence type="ECO:0000256" key="2">
    <source>
        <dbReference type="ARBA" id="ARBA00022723"/>
    </source>
</evidence>
<evidence type="ECO:0000256" key="1">
    <source>
        <dbReference type="ARBA" id="ARBA00004123"/>
    </source>
</evidence>
<dbReference type="PANTHER" id="PTHR13278:SF0">
    <property type="entry name" value="ZINC FINGER PROTEIN 830"/>
    <property type="match status" value="1"/>
</dbReference>
<reference evidence="8 9" key="1">
    <citation type="submission" date="2016-08" db="EMBL/GenBank/DDBJ databases">
        <title>Genomes of anaerobic fungi encode conserved fungal cellulosomes for biomass hydrolysis.</title>
        <authorList>
            <consortium name="DOE Joint Genome Institute"/>
            <person name="Haitjema C.H."/>
            <person name="Gilmore S.P."/>
            <person name="Henske J.K."/>
            <person name="Solomon K.V."/>
            <person name="De Groot R."/>
            <person name="Kuo A."/>
            <person name="Mondo S.J."/>
            <person name="Salamov A.A."/>
            <person name="Labutti K."/>
            <person name="Zhao Z."/>
            <person name="Chiniquy J."/>
            <person name="Barry K."/>
            <person name="Brewer H.M."/>
            <person name="Purvine S.O."/>
            <person name="Wright A.T."/>
            <person name="Boxma B."/>
            <person name="Van Alen T."/>
            <person name="Hackstein J.H."/>
            <person name="Baker S.E."/>
            <person name="Grigoriev I.V."/>
            <person name="O'Malley M.A."/>
        </authorList>
    </citation>
    <scope>NUCLEOTIDE SEQUENCE [LARGE SCALE GENOMIC DNA]</scope>
    <source>
        <strain evidence="9">finn</strain>
    </source>
</reference>
<keyword evidence="4" id="KW-0862">Zinc</keyword>
<evidence type="ECO:0000256" key="5">
    <source>
        <dbReference type="ARBA" id="ARBA00023242"/>
    </source>
</evidence>
<feature type="compositionally biased region" description="Acidic residues" evidence="6">
    <location>
        <begin position="207"/>
        <end position="219"/>
    </location>
</feature>
<dbReference type="GO" id="GO:0005681">
    <property type="term" value="C:spliceosomal complex"/>
    <property type="evidence" value="ECO:0007669"/>
    <property type="project" value="InterPro"/>
</dbReference>
<feature type="compositionally biased region" description="Basic and acidic residues" evidence="6">
    <location>
        <begin position="168"/>
        <end position="179"/>
    </location>
</feature>
<evidence type="ECO:0000313" key="8">
    <source>
        <dbReference type="EMBL" id="ORX60079.1"/>
    </source>
</evidence>
<dbReference type="Pfam" id="PF12874">
    <property type="entry name" value="zf-met"/>
    <property type="match status" value="1"/>
</dbReference>
<evidence type="ECO:0000256" key="3">
    <source>
        <dbReference type="ARBA" id="ARBA00022771"/>
    </source>
</evidence>
<reference evidence="8 9" key="2">
    <citation type="submission" date="2016-08" db="EMBL/GenBank/DDBJ databases">
        <title>Pervasive Adenine N6-methylation of Active Genes in Fungi.</title>
        <authorList>
            <consortium name="DOE Joint Genome Institute"/>
            <person name="Mondo S.J."/>
            <person name="Dannebaum R.O."/>
            <person name="Kuo R.C."/>
            <person name="Labutti K."/>
            <person name="Haridas S."/>
            <person name="Kuo A."/>
            <person name="Salamov A."/>
            <person name="Ahrendt S.R."/>
            <person name="Lipzen A."/>
            <person name="Sullivan W."/>
            <person name="Andreopoulos W.B."/>
            <person name="Clum A."/>
            <person name="Lindquist E."/>
            <person name="Daum C."/>
            <person name="Ramamoorthy G.K."/>
            <person name="Gryganskyi A."/>
            <person name="Culley D."/>
            <person name="Magnuson J.K."/>
            <person name="James T.Y."/>
            <person name="O'Malley M.A."/>
            <person name="Stajich J.E."/>
            <person name="Spatafora J.W."/>
            <person name="Visel A."/>
            <person name="Grigoriev I.V."/>
        </authorList>
    </citation>
    <scope>NUCLEOTIDE SEQUENCE [LARGE SCALE GENOMIC DNA]</scope>
    <source>
        <strain evidence="9">finn</strain>
    </source>
</reference>
<evidence type="ECO:0000256" key="6">
    <source>
        <dbReference type="SAM" id="MobiDB-lite"/>
    </source>
</evidence>
<dbReference type="PANTHER" id="PTHR13278">
    <property type="entry name" value="ZINC FINGER PROTEIN 830"/>
    <property type="match status" value="1"/>
</dbReference>
<dbReference type="AlphaFoldDB" id="A0A1Y1VMS6"/>
<keyword evidence="9" id="KW-1185">Reference proteome</keyword>
<dbReference type="GO" id="GO:0003676">
    <property type="term" value="F:nucleic acid binding"/>
    <property type="evidence" value="ECO:0007669"/>
    <property type="project" value="InterPro"/>
</dbReference>
<dbReference type="Proteomes" id="UP000193719">
    <property type="component" value="Unassembled WGS sequence"/>
</dbReference>
<keyword evidence="5" id="KW-0539">Nucleus</keyword>
<evidence type="ECO:0000256" key="4">
    <source>
        <dbReference type="ARBA" id="ARBA00022833"/>
    </source>
</evidence>
<dbReference type="GO" id="GO:0033314">
    <property type="term" value="P:mitotic DNA replication checkpoint signaling"/>
    <property type="evidence" value="ECO:0007669"/>
    <property type="project" value="TreeGrafter"/>
</dbReference>
<accession>A0A1Y1VMS6</accession>
<sequence length="360" mass="41789">MDARALLARKKLERKKAAAAKTKINSPFAEYDSLGKLKCKICLINIKHESLWNSHVSGKQHKLAIQRIREEKNKLKSSISSSNSHVISNRTIPKKETPPKQNTLLLGGYDSDSDADSDDNNKNSNEVIEDEPNRKRIKMSENTNNLPPGFFDNNNSNSDSENDNDNNNDDKSDIMKKDEKDEENDEGETQNLSSLPKGFFDNHEDNDNMEITEDNEENNETPLTDLPSNFFDQSLKPKQMLDKEKVAEDEKLKNEMELFEKEIQQESLNVDIVEEQEEDDFYERRDQELEIEQKQYMSKMAQLKNKKQQIQENKIKNHMSIKKKDSKKEKVEKMDEDSDSDSDSDSDLENELYNWRSRGL</sequence>
<dbReference type="STRING" id="1754191.A0A1Y1VMS6"/>
<dbReference type="GO" id="GO:0008270">
    <property type="term" value="F:zinc ion binding"/>
    <property type="evidence" value="ECO:0007669"/>
    <property type="project" value="UniProtKB-KW"/>
</dbReference>
<keyword evidence="3" id="KW-0863">Zinc-finger</keyword>
<dbReference type="InterPro" id="IPR040050">
    <property type="entry name" value="ZNF830-like"/>
</dbReference>
<proteinExistence type="predicted"/>
<protein>
    <recommendedName>
        <fullName evidence="7">C2H2-type domain-containing protein</fullName>
    </recommendedName>
</protein>
<evidence type="ECO:0000259" key="7">
    <source>
        <dbReference type="Pfam" id="PF12874"/>
    </source>
</evidence>
<feature type="region of interest" description="Disordered" evidence="6">
    <location>
        <begin position="302"/>
        <end position="360"/>
    </location>
</feature>